<dbReference type="AlphaFoldDB" id="A0A926J6F5"/>
<dbReference type="Proteomes" id="UP000608594">
    <property type="component" value="Unassembled WGS sequence"/>
</dbReference>
<protein>
    <submittedName>
        <fullName evidence="7">MipA/OmpV family protein</fullName>
    </submittedName>
</protein>
<dbReference type="InterPro" id="IPR010583">
    <property type="entry name" value="MipA"/>
</dbReference>
<comment type="similarity">
    <text evidence="2">Belongs to the MipA/OmpV family.</text>
</comment>
<keyword evidence="8" id="KW-1185">Reference proteome</keyword>
<comment type="subcellular location">
    <subcellularLocation>
        <location evidence="1">Cell outer membrane</location>
    </subcellularLocation>
</comment>
<dbReference type="EMBL" id="JACOQL010000003">
    <property type="protein sequence ID" value="MBC9247192.1"/>
    <property type="molecule type" value="Genomic_DNA"/>
</dbReference>
<proteinExistence type="inferred from homology"/>
<evidence type="ECO:0000256" key="4">
    <source>
        <dbReference type="ARBA" id="ARBA00023136"/>
    </source>
</evidence>
<dbReference type="Pfam" id="PF06629">
    <property type="entry name" value="MipA"/>
    <property type="match status" value="1"/>
</dbReference>
<keyword evidence="4" id="KW-0472">Membrane</keyword>
<evidence type="ECO:0000313" key="8">
    <source>
        <dbReference type="Proteomes" id="UP000608594"/>
    </source>
</evidence>
<evidence type="ECO:0000256" key="1">
    <source>
        <dbReference type="ARBA" id="ARBA00004442"/>
    </source>
</evidence>
<evidence type="ECO:0000313" key="7">
    <source>
        <dbReference type="EMBL" id="MBC9247192.1"/>
    </source>
</evidence>
<sequence>MKLALAFALVAATAATGASAQDFGFTGRTFSVDLGAGASIGPEFPGSDEADTSPWLIWRNAGFGEPGSKDRDGFAISPSFNMVGERDSSDYDDLAGMSDIDRAYEVGLGVSYGSGPLRAFGAVRRGFDGHEGVVGEVGARYRTDLSDRISLWSSVALGYGSSDYNNTYFGVTADEARPGRGVYTPGSGFNTAAIAFEMRYALTDKVSLLGEVEYAKLIGDSATRQSCKTNINRPCVWASSVHSHSTSDLSGPLPCQPRFRRCAARSGPLCSRQGTRSSAG</sequence>
<evidence type="ECO:0000256" key="2">
    <source>
        <dbReference type="ARBA" id="ARBA00005722"/>
    </source>
</evidence>
<gene>
    <name evidence="7" type="ORF">H4P12_10810</name>
</gene>
<dbReference type="PANTHER" id="PTHR38776:SF1">
    <property type="entry name" value="MLTA-INTERACTING PROTEIN-RELATED"/>
    <property type="match status" value="1"/>
</dbReference>
<dbReference type="GO" id="GO:0009279">
    <property type="term" value="C:cell outer membrane"/>
    <property type="evidence" value="ECO:0007669"/>
    <property type="project" value="UniProtKB-SubCell"/>
</dbReference>
<accession>A0A926J6F5</accession>
<feature type="chain" id="PRO_5037449179" evidence="6">
    <location>
        <begin position="21"/>
        <end position="280"/>
    </location>
</feature>
<evidence type="ECO:0000256" key="5">
    <source>
        <dbReference type="ARBA" id="ARBA00023237"/>
    </source>
</evidence>
<comment type="caution">
    <text evidence="7">The sequence shown here is derived from an EMBL/GenBank/DDBJ whole genome shotgun (WGS) entry which is preliminary data.</text>
</comment>
<keyword evidence="3 6" id="KW-0732">Signal</keyword>
<name>A0A926J6F5_9RHOB</name>
<feature type="signal peptide" evidence="6">
    <location>
        <begin position="1"/>
        <end position="20"/>
    </location>
</feature>
<evidence type="ECO:0000256" key="3">
    <source>
        <dbReference type="ARBA" id="ARBA00022729"/>
    </source>
</evidence>
<reference evidence="7" key="1">
    <citation type="submission" date="2020-08" db="EMBL/GenBank/DDBJ databases">
        <title>Paracoccus amoyensis sp. nov., isolated from the surface seawater at coast of Xiamen, Fujian.</title>
        <authorList>
            <person name="Lyu L."/>
        </authorList>
    </citation>
    <scope>NUCLEOTIDE SEQUENCE</scope>
    <source>
        <strain evidence="7">11-3</strain>
    </source>
</reference>
<dbReference type="PANTHER" id="PTHR38776">
    <property type="entry name" value="MLTA-INTERACTING PROTEIN-RELATED"/>
    <property type="match status" value="1"/>
</dbReference>
<organism evidence="7 8">
    <name type="scientific">Paracoccus amoyensis</name>
    <dbReference type="NCBI Taxonomy" id="2760093"/>
    <lineage>
        <taxon>Bacteria</taxon>
        <taxon>Pseudomonadati</taxon>
        <taxon>Pseudomonadota</taxon>
        <taxon>Alphaproteobacteria</taxon>
        <taxon>Rhodobacterales</taxon>
        <taxon>Paracoccaceae</taxon>
        <taxon>Paracoccus</taxon>
    </lineage>
</organism>
<keyword evidence="5" id="KW-0998">Cell outer membrane</keyword>
<evidence type="ECO:0000256" key="6">
    <source>
        <dbReference type="SAM" id="SignalP"/>
    </source>
</evidence>
<dbReference type="RefSeq" id="WP_187793689.1">
    <property type="nucleotide sequence ID" value="NZ_JACOQL010000003.1"/>
</dbReference>